<dbReference type="Pfam" id="PF13976">
    <property type="entry name" value="gag_pre-integrs"/>
    <property type="match status" value="1"/>
</dbReference>
<gene>
    <name evidence="2" type="ORF">K503DRAFT_704823</name>
</gene>
<feature type="domain" description="GAG-pre-integrase" evidence="1">
    <location>
        <begin position="68"/>
        <end position="123"/>
    </location>
</feature>
<evidence type="ECO:0000259" key="1">
    <source>
        <dbReference type="Pfam" id="PF13976"/>
    </source>
</evidence>
<dbReference type="OrthoDB" id="3229173at2759"/>
<dbReference type="AlphaFoldDB" id="A0A1B7MDV0"/>
<accession>A0A1B7MDV0</accession>
<dbReference type="InParanoid" id="A0A1B7MDV0"/>
<keyword evidence="3" id="KW-1185">Reference proteome</keyword>
<organism evidence="2 3">
    <name type="scientific">Rhizopogon vinicolor AM-OR11-026</name>
    <dbReference type="NCBI Taxonomy" id="1314800"/>
    <lineage>
        <taxon>Eukaryota</taxon>
        <taxon>Fungi</taxon>
        <taxon>Dikarya</taxon>
        <taxon>Basidiomycota</taxon>
        <taxon>Agaricomycotina</taxon>
        <taxon>Agaricomycetes</taxon>
        <taxon>Agaricomycetidae</taxon>
        <taxon>Boletales</taxon>
        <taxon>Suillineae</taxon>
        <taxon>Rhizopogonaceae</taxon>
        <taxon>Rhizopogon</taxon>
    </lineage>
</organism>
<dbReference type="InterPro" id="IPR025724">
    <property type="entry name" value="GAG-pre-integrase_dom"/>
</dbReference>
<dbReference type="Proteomes" id="UP000092154">
    <property type="component" value="Unassembled WGS sequence"/>
</dbReference>
<dbReference type="EMBL" id="KV449941">
    <property type="protein sequence ID" value="OAX30779.1"/>
    <property type="molecule type" value="Genomic_DNA"/>
</dbReference>
<name>A0A1B7MDV0_9AGAM</name>
<protein>
    <recommendedName>
        <fullName evidence="1">GAG-pre-integrase domain-containing protein</fullName>
    </recommendedName>
</protein>
<sequence length="131" mass="14686">MCTRVLHVSDLRNNLHLTQNIGFTVHINLSQMPFERSTGTPLFIAIISGSNAVFLNGSTISIAEYVSVATMIPLDIDLWHKRLAHHHLAGIRMLLDHNLVTGMKLDFKTALDPIYELCLAGKMHFNPFHPS</sequence>
<evidence type="ECO:0000313" key="3">
    <source>
        <dbReference type="Proteomes" id="UP000092154"/>
    </source>
</evidence>
<proteinExistence type="predicted"/>
<reference evidence="2 3" key="1">
    <citation type="submission" date="2016-06" db="EMBL/GenBank/DDBJ databases">
        <title>Comparative genomics of the ectomycorrhizal sister species Rhizopogon vinicolor and Rhizopogon vesiculosus (Basidiomycota: Boletales) reveals a divergence of the mating type B locus.</title>
        <authorList>
            <consortium name="DOE Joint Genome Institute"/>
            <person name="Mujic A.B."/>
            <person name="Kuo A."/>
            <person name="Tritt A."/>
            <person name="Lipzen A."/>
            <person name="Chen C."/>
            <person name="Johnson J."/>
            <person name="Sharma A."/>
            <person name="Barry K."/>
            <person name="Grigoriev I.V."/>
            <person name="Spatafora J.W."/>
        </authorList>
    </citation>
    <scope>NUCLEOTIDE SEQUENCE [LARGE SCALE GENOMIC DNA]</scope>
    <source>
        <strain evidence="2 3">AM-OR11-026</strain>
    </source>
</reference>
<evidence type="ECO:0000313" key="2">
    <source>
        <dbReference type="EMBL" id="OAX30779.1"/>
    </source>
</evidence>